<name>A0ABN1FY02_9HYPH</name>
<evidence type="ECO:0000313" key="1">
    <source>
        <dbReference type="EMBL" id="GAA0600182.1"/>
    </source>
</evidence>
<sequence length="98" mass="10492">MRNYLTFSVVALIAIAQGCSTTTPSQIVRTQISQPNIPAQALKPCDDPVALPDRALSAKELTPLWGKDRAALKECEAKRAALVAAVKPVPTPKEKPSK</sequence>
<accession>A0ABN1FY02</accession>
<protein>
    <recommendedName>
        <fullName evidence="3">EexN family lipoprotein</fullName>
    </recommendedName>
</protein>
<comment type="caution">
    <text evidence="1">The sequence shown here is derived from an EMBL/GenBank/DDBJ whole genome shotgun (WGS) entry which is preliminary data.</text>
</comment>
<organism evidence="1 2">
    <name type="scientific">Paenochrobactrum glaciei</name>
    <dbReference type="NCBI Taxonomy" id="486407"/>
    <lineage>
        <taxon>Bacteria</taxon>
        <taxon>Pseudomonadati</taxon>
        <taxon>Pseudomonadota</taxon>
        <taxon>Alphaproteobacteria</taxon>
        <taxon>Hyphomicrobiales</taxon>
        <taxon>Brucellaceae</taxon>
        <taxon>Paenochrobactrum</taxon>
    </lineage>
</organism>
<dbReference type="PROSITE" id="PS51257">
    <property type="entry name" value="PROKAR_LIPOPROTEIN"/>
    <property type="match status" value="1"/>
</dbReference>
<proteinExistence type="predicted"/>
<dbReference type="Proteomes" id="UP001424441">
    <property type="component" value="Unassembled WGS sequence"/>
</dbReference>
<evidence type="ECO:0000313" key="2">
    <source>
        <dbReference type="Proteomes" id="UP001424441"/>
    </source>
</evidence>
<dbReference type="EMBL" id="BAAADE010000002">
    <property type="protein sequence ID" value="GAA0600182.1"/>
    <property type="molecule type" value="Genomic_DNA"/>
</dbReference>
<keyword evidence="2" id="KW-1185">Reference proteome</keyword>
<evidence type="ECO:0008006" key="3">
    <source>
        <dbReference type="Google" id="ProtNLM"/>
    </source>
</evidence>
<gene>
    <name evidence="1" type="ORF">GCM10008943_14230</name>
</gene>
<reference evidence="1 2" key="1">
    <citation type="journal article" date="2019" name="Int. J. Syst. Evol. Microbiol.">
        <title>The Global Catalogue of Microorganisms (GCM) 10K type strain sequencing project: providing services to taxonomists for standard genome sequencing and annotation.</title>
        <authorList>
            <consortium name="The Broad Institute Genomics Platform"/>
            <consortium name="The Broad Institute Genome Sequencing Center for Infectious Disease"/>
            <person name="Wu L."/>
            <person name="Ma J."/>
        </authorList>
    </citation>
    <scope>NUCLEOTIDE SEQUENCE [LARGE SCALE GENOMIC DNA]</scope>
    <source>
        <strain evidence="1 2">JCM 15115</strain>
    </source>
</reference>